<feature type="domain" description="Glycosyl transferase family 25" evidence="1">
    <location>
        <begin position="1"/>
        <end position="185"/>
    </location>
</feature>
<dbReference type="GeneID" id="78224089"/>
<evidence type="ECO:0000259" key="1">
    <source>
        <dbReference type="Pfam" id="PF01755"/>
    </source>
</evidence>
<proteinExistence type="predicted"/>
<evidence type="ECO:0000313" key="2">
    <source>
        <dbReference type="EMBL" id="QEN10534.1"/>
    </source>
</evidence>
<protein>
    <submittedName>
        <fullName evidence="2">Glycosyltransferase family 25 protein</fullName>
    </submittedName>
</protein>
<reference evidence="2 3" key="1">
    <citation type="submission" date="2019-04" db="EMBL/GenBank/DDBJ databases">
        <title>Complete Genome and Methylome Analysis of Haemophilus haemolyticus NEB129.</title>
        <authorList>
            <person name="Fomenkov A."/>
            <person name="Roberts R.J."/>
            <person name="Anton B.P."/>
            <person name="Vincze T."/>
        </authorList>
    </citation>
    <scope>NUCLEOTIDE SEQUENCE [LARGE SCALE GENOMIC DNA]</scope>
    <source>
        <strain evidence="2 3">NEB129</strain>
    </source>
</reference>
<evidence type="ECO:0000313" key="3">
    <source>
        <dbReference type="Proteomes" id="UP000323974"/>
    </source>
</evidence>
<sequence>MHTNYVISLTTARQRREHIKQEFGRQNISFEFYDALMPSEQLNQLIQKYLPNLSQASLSEGEKACFMSHYILWKKCVDENLPYIFIFEDDILLGENAYHFLAQDKWIEERFNEIDEYILRFETFLNYSKCKDIGIPSYLNRNILKLIVENCGTAGYIISSKAIVNLTKFINSLNSEELCAIDLIMFNKFNRCTYQLSPALCIQENQLELEHKKLSSQLSKERDISHKNRKNRTIFELLKSLYNKPRKIYRKKYKDKFTIPFK</sequence>
<dbReference type="Proteomes" id="UP000323974">
    <property type="component" value="Chromosome"/>
</dbReference>
<dbReference type="InterPro" id="IPR002654">
    <property type="entry name" value="Glyco_trans_25"/>
</dbReference>
<dbReference type="AlphaFoldDB" id="A0AAE6JQX9"/>
<name>A0AAE6JQX9_HAEPH</name>
<dbReference type="CDD" id="cd06532">
    <property type="entry name" value="Glyco_transf_25"/>
    <property type="match status" value="1"/>
</dbReference>
<dbReference type="KEGG" id="hpaa:E5Q53_03145"/>
<organism evidence="2 3">
    <name type="scientific">Haemophilus parahaemolyticus</name>
    <dbReference type="NCBI Taxonomy" id="735"/>
    <lineage>
        <taxon>Bacteria</taxon>
        <taxon>Pseudomonadati</taxon>
        <taxon>Pseudomonadota</taxon>
        <taxon>Gammaproteobacteria</taxon>
        <taxon>Pasteurellales</taxon>
        <taxon>Pasteurellaceae</taxon>
        <taxon>Haemophilus</taxon>
    </lineage>
</organism>
<dbReference type="RefSeq" id="WP_005707541.1">
    <property type="nucleotide sequence ID" value="NZ_CP038817.1"/>
</dbReference>
<dbReference type="Pfam" id="PF01755">
    <property type="entry name" value="Glyco_transf_25"/>
    <property type="match status" value="1"/>
</dbReference>
<gene>
    <name evidence="2" type="ORF">E5Q53_03145</name>
</gene>
<accession>A0AAE6JQX9</accession>
<dbReference type="EMBL" id="CP038817">
    <property type="protein sequence ID" value="QEN10534.1"/>
    <property type="molecule type" value="Genomic_DNA"/>
</dbReference>